<accession>A0A0C9UI08</accession>
<gene>
    <name evidence="2" type="ORF">M422DRAFT_194237</name>
</gene>
<name>A0A0C9UI08_SPHS4</name>
<proteinExistence type="predicted"/>
<reference evidence="2 3" key="1">
    <citation type="submission" date="2014-06" db="EMBL/GenBank/DDBJ databases">
        <title>Evolutionary Origins and Diversification of the Mycorrhizal Mutualists.</title>
        <authorList>
            <consortium name="DOE Joint Genome Institute"/>
            <consortium name="Mycorrhizal Genomics Consortium"/>
            <person name="Kohler A."/>
            <person name="Kuo A."/>
            <person name="Nagy L.G."/>
            <person name="Floudas D."/>
            <person name="Copeland A."/>
            <person name="Barry K.W."/>
            <person name="Cichocki N."/>
            <person name="Veneault-Fourrey C."/>
            <person name="LaButti K."/>
            <person name="Lindquist E.A."/>
            <person name="Lipzen A."/>
            <person name="Lundell T."/>
            <person name="Morin E."/>
            <person name="Murat C."/>
            <person name="Riley R."/>
            <person name="Ohm R."/>
            <person name="Sun H."/>
            <person name="Tunlid A."/>
            <person name="Henrissat B."/>
            <person name="Grigoriev I.V."/>
            <person name="Hibbett D.S."/>
            <person name="Martin F."/>
        </authorList>
    </citation>
    <scope>NUCLEOTIDE SEQUENCE [LARGE SCALE GENOMIC DNA]</scope>
    <source>
        <strain evidence="2 3">SS14</strain>
    </source>
</reference>
<dbReference type="EMBL" id="KN837455">
    <property type="protein sequence ID" value="KIJ24820.1"/>
    <property type="molecule type" value="Genomic_DNA"/>
</dbReference>
<evidence type="ECO:0000259" key="1">
    <source>
        <dbReference type="Pfam" id="PF03184"/>
    </source>
</evidence>
<dbReference type="HOGENOM" id="CLU_013929_2_2_1"/>
<protein>
    <recommendedName>
        <fullName evidence="1">DDE-1 domain-containing protein</fullName>
    </recommendedName>
</protein>
<dbReference type="GO" id="GO:0003676">
    <property type="term" value="F:nucleic acid binding"/>
    <property type="evidence" value="ECO:0007669"/>
    <property type="project" value="InterPro"/>
</dbReference>
<dbReference type="OrthoDB" id="2917041at2759"/>
<organism evidence="2 3">
    <name type="scientific">Sphaerobolus stellatus (strain SS14)</name>
    <dbReference type="NCBI Taxonomy" id="990650"/>
    <lineage>
        <taxon>Eukaryota</taxon>
        <taxon>Fungi</taxon>
        <taxon>Dikarya</taxon>
        <taxon>Basidiomycota</taxon>
        <taxon>Agaricomycotina</taxon>
        <taxon>Agaricomycetes</taxon>
        <taxon>Phallomycetidae</taxon>
        <taxon>Geastrales</taxon>
        <taxon>Sphaerobolaceae</taxon>
        <taxon>Sphaerobolus</taxon>
    </lineage>
</organism>
<keyword evidence="3" id="KW-1185">Reference proteome</keyword>
<dbReference type="Pfam" id="PF03184">
    <property type="entry name" value="DDE_1"/>
    <property type="match status" value="1"/>
</dbReference>
<feature type="domain" description="DDE-1" evidence="1">
    <location>
        <begin position="3"/>
        <end position="74"/>
    </location>
</feature>
<evidence type="ECO:0000313" key="2">
    <source>
        <dbReference type="EMBL" id="KIJ24820.1"/>
    </source>
</evidence>
<dbReference type="Proteomes" id="UP000054279">
    <property type="component" value="Unassembled WGS sequence"/>
</dbReference>
<evidence type="ECO:0000313" key="3">
    <source>
        <dbReference type="Proteomes" id="UP000054279"/>
    </source>
</evidence>
<dbReference type="AlphaFoldDB" id="A0A0C9UI08"/>
<dbReference type="InterPro" id="IPR004875">
    <property type="entry name" value="DDE_SF_endonuclease_dom"/>
</dbReference>
<sequence>MVKSFDIQTRGKVAGKPHVLLVDGHNSHHTGTLLQYAKENNIIMLGYPPHCTHALQGLDVACLSHLKDLYWKELESFEELNHGRISKHDFPFVFGMAFHKAFTEDTILAAFQATGIHPFNPDIISPRQMKPSIPYSAKAPFPLPHATPAHRVMAATHYSNTQASNLTITTDSEHYTTPQRPSQQRYLDPSLYTPSKRVQVLVGSLAESKSVSHLVAEGSINANQRLPGLVLESIPEMEEPEWGLAEVLDDGVTAAQWKLRAQRLQKNFALA</sequence>